<evidence type="ECO:0000313" key="2">
    <source>
        <dbReference type="EMBL" id="MPC50647.1"/>
    </source>
</evidence>
<evidence type="ECO:0000313" key="3">
    <source>
        <dbReference type="Proteomes" id="UP000324222"/>
    </source>
</evidence>
<sequence length="59" mass="6382">MAPARPARVALPRESCYTATLTLSLFRADPTSSTHNPLHCKHNNTVAPASGHRSLTLNE</sequence>
<reference evidence="2 3" key="1">
    <citation type="submission" date="2019-05" db="EMBL/GenBank/DDBJ databases">
        <title>Another draft genome of Portunus trituberculatus and its Hox gene families provides insights of decapod evolution.</title>
        <authorList>
            <person name="Jeong J.-H."/>
            <person name="Song I."/>
            <person name="Kim S."/>
            <person name="Choi T."/>
            <person name="Kim D."/>
            <person name="Ryu S."/>
            <person name="Kim W."/>
        </authorList>
    </citation>
    <scope>NUCLEOTIDE SEQUENCE [LARGE SCALE GENOMIC DNA]</scope>
    <source>
        <tissue evidence="2">Muscle</tissue>
    </source>
</reference>
<name>A0A5B7FZ49_PORTR</name>
<organism evidence="2 3">
    <name type="scientific">Portunus trituberculatus</name>
    <name type="common">Swimming crab</name>
    <name type="synonym">Neptunus trituberculatus</name>
    <dbReference type="NCBI Taxonomy" id="210409"/>
    <lineage>
        <taxon>Eukaryota</taxon>
        <taxon>Metazoa</taxon>
        <taxon>Ecdysozoa</taxon>
        <taxon>Arthropoda</taxon>
        <taxon>Crustacea</taxon>
        <taxon>Multicrustacea</taxon>
        <taxon>Malacostraca</taxon>
        <taxon>Eumalacostraca</taxon>
        <taxon>Eucarida</taxon>
        <taxon>Decapoda</taxon>
        <taxon>Pleocyemata</taxon>
        <taxon>Brachyura</taxon>
        <taxon>Eubrachyura</taxon>
        <taxon>Portunoidea</taxon>
        <taxon>Portunidae</taxon>
        <taxon>Portuninae</taxon>
        <taxon>Portunus</taxon>
    </lineage>
</organism>
<dbReference type="EMBL" id="VSRR010009640">
    <property type="protein sequence ID" value="MPC50647.1"/>
    <property type="molecule type" value="Genomic_DNA"/>
</dbReference>
<protein>
    <submittedName>
        <fullName evidence="2">Uncharacterized protein</fullName>
    </submittedName>
</protein>
<accession>A0A5B7FZ49</accession>
<keyword evidence="3" id="KW-1185">Reference proteome</keyword>
<proteinExistence type="predicted"/>
<feature type="compositionally biased region" description="Polar residues" evidence="1">
    <location>
        <begin position="43"/>
        <end position="59"/>
    </location>
</feature>
<dbReference type="Proteomes" id="UP000324222">
    <property type="component" value="Unassembled WGS sequence"/>
</dbReference>
<gene>
    <name evidence="2" type="ORF">E2C01_044476</name>
</gene>
<evidence type="ECO:0000256" key="1">
    <source>
        <dbReference type="SAM" id="MobiDB-lite"/>
    </source>
</evidence>
<dbReference type="AlphaFoldDB" id="A0A5B7FZ49"/>
<comment type="caution">
    <text evidence="2">The sequence shown here is derived from an EMBL/GenBank/DDBJ whole genome shotgun (WGS) entry which is preliminary data.</text>
</comment>
<feature type="region of interest" description="Disordered" evidence="1">
    <location>
        <begin position="32"/>
        <end position="59"/>
    </location>
</feature>